<dbReference type="AlphaFoldDB" id="W2THC8"/>
<evidence type="ECO:0000313" key="1">
    <source>
        <dbReference type="EMBL" id="ETN80591.1"/>
    </source>
</evidence>
<keyword evidence="2" id="KW-1185">Reference proteome</keyword>
<dbReference type="KEGG" id="nai:NECAME_02338"/>
<protein>
    <submittedName>
        <fullName evidence="1">Uncharacterized protein</fullName>
    </submittedName>
</protein>
<dbReference type="EMBL" id="KI659040">
    <property type="protein sequence ID" value="ETN80591.1"/>
    <property type="molecule type" value="Genomic_DNA"/>
</dbReference>
<evidence type="ECO:0000313" key="2">
    <source>
        <dbReference type="Proteomes" id="UP000053676"/>
    </source>
</evidence>
<proteinExistence type="predicted"/>
<name>W2THC8_NECAM</name>
<dbReference type="Proteomes" id="UP000053676">
    <property type="component" value="Unassembled WGS sequence"/>
</dbReference>
<accession>W2THC8</accession>
<reference evidence="2" key="1">
    <citation type="journal article" date="2014" name="Nat. Genet.">
        <title>Genome of the human hookworm Necator americanus.</title>
        <authorList>
            <person name="Tang Y.T."/>
            <person name="Gao X."/>
            <person name="Rosa B.A."/>
            <person name="Abubucker S."/>
            <person name="Hallsworth-Pepin K."/>
            <person name="Martin J."/>
            <person name="Tyagi R."/>
            <person name="Heizer E."/>
            <person name="Zhang X."/>
            <person name="Bhonagiri-Palsikar V."/>
            <person name="Minx P."/>
            <person name="Warren W.C."/>
            <person name="Wang Q."/>
            <person name="Zhan B."/>
            <person name="Hotez P.J."/>
            <person name="Sternberg P.W."/>
            <person name="Dougall A."/>
            <person name="Gaze S.T."/>
            <person name="Mulvenna J."/>
            <person name="Sotillo J."/>
            <person name="Ranganathan S."/>
            <person name="Rabelo E.M."/>
            <person name="Wilson R.K."/>
            <person name="Felgner P.L."/>
            <person name="Bethony J."/>
            <person name="Hawdon J.M."/>
            <person name="Gasser R.B."/>
            <person name="Loukas A."/>
            <person name="Mitreva M."/>
        </authorList>
    </citation>
    <scope>NUCLEOTIDE SEQUENCE [LARGE SCALE GENOMIC DNA]</scope>
</reference>
<gene>
    <name evidence="1" type="ORF">NECAME_02338</name>
</gene>
<organism evidence="1 2">
    <name type="scientific">Necator americanus</name>
    <name type="common">Human hookworm</name>
    <dbReference type="NCBI Taxonomy" id="51031"/>
    <lineage>
        <taxon>Eukaryota</taxon>
        <taxon>Metazoa</taxon>
        <taxon>Ecdysozoa</taxon>
        <taxon>Nematoda</taxon>
        <taxon>Chromadorea</taxon>
        <taxon>Rhabditida</taxon>
        <taxon>Rhabditina</taxon>
        <taxon>Rhabditomorpha</taxon>
        <taxon>Strongyloidea</taxon>
        <taxon>Ancylostomatidae</taxon>
        <taxon>Bunostominae</taxon>
        <taxon>Necator</taxon>
    </lineage>
</organism>
<sequence>MDQEKRRTQARHARVRRNPALADVVAQHRDNYRSLELSNIHVIKLLRNEKRASSYFKESRTIHACSSDFLNLVVMNISYVDLALIYYGVEKLNQGIHLALRKEINLLAEMVPVSLETLFSLLESMYPLVEGYCIAFSGTLFNYPRQYGAVILFLKYKIRDSNTFSAYWYW</sequence>